<feature type="binding site" evidence="3">
    <location>
        <begin position="115"/>
        <end position="116"/>
    </location>
    <ligand>
        <name>S-adenosyl-L-methionine</name>
        <dbReference type="ChEBI" id="CHEBI:59789"/>
    </ligand>
</feature>
<dbReference type="EMBL" id="CP047588">
    <property type="protein sequence ID" value="QIE02250.1"/>
    <property type="molecule type" value="Genomic_DNA"/>
</dbReference>
<keyword evidence="2 3" id="KW-0949">S-adenosyl-L-methionine</keyword>
<comment type="catalytic activity">
    <reaction evidence="3">
        <text>guanosine(1516) in 16S rRNA + S-adenosyl-L-methionine = N(2)-methylguanosine(1516) in 16S rRNA + S-adenosyl-L-homocysteine + H(+)</text>
        <dbReference type="Rhea" id="RHEA:43220"/>
        <dbReference type="Rhea" id="RHEA-COMP:10412"/>
        <dbReference type="Rhea" id="RHEA-COMP:10413"/>
        <dbReference type="ChEBI" id="CHEBI:15378"/>
        <dbReference type="ChEBI" id="CHEBI:57856"/>
        <dbReference type="ChEBI" id="CHEBI:59789"/>
        <dbReference type="ChEBI" id="CHEBI:74269"/>
        <dbReference type="ChEBI" id="CHEBI:74481"/>
        <dbReference type="EC" id="2.1.1.242"/>
    </reaction>
</comment>
<dbReference type="GO" id="GO:0005737">
    <property type="term" value="C:cytoplasm"/>
    <property type="evidence" value="ECO:0007669"/>
    <property type="project" value="UniProtKB-SubCell"/>
</dbReference>
<protein>
    <recommendedName>
        <fullName evidence="3">Ribosomal RNA small subunit methyltransferase J</fullName>
        <ecNumber evidence="3">2.1.1.242</ecNumber>
    </recommendedName>
    <alternativeName>
        <fullName evidence="3">16S rRNA m2G1516 methyltransferase</fullName>
    </alternativeName>
    <alternativeName>
        <fullName evidence="3">rRNA (guanine-N(2)-)-methyltransferase</fullName>
    </alternativeName>
</protein>
<comment type="caution">
    <text evidence="3">Lacks conserved residue(s) required for the propagation of feature annotation.</text>
</comment>
<dbReference type="HAMAP" id="MF_01523">
    <property type="entry name" value="16SrRNA_methyltr_J"/>
    <property type="match status" value="1"/>
</dbReference>
<evidence type="ECO:0000256" key="1">
    <source>
        <dbReference type="ARBA" id="ARBA00022603"/>
    </source>
</evidence>
<dbReference type="RefSeq" id="WP_163119721.1">
    <property type="nucleotide sequence ID" value="NZ_CP047588.1"/>
</dbReference>
<dbReference type="AlphaFoldDB" id="A0A6C1FCZ0"/>
<gene>
    <name evidence="3" type="primary">rsmJ</name>
    <name evidence="4" type="ORF">GUU85_02770</name>
</gene>
<dbReference type="Gene3D" id="3.40.50.150">
    <property type="entry name" value="Vaccinia Virus protein VP39"/>
    <property type="match status" value="1"/>
</dbReference>
<organism evidence="4 5">
    <name type="scientific">Buchnera aphidicola subsp. Uroleucon sonchi</name>
    <dbReference type="NCBI Taxonomy" id="118118"/>
    <lineage>
        <taxon>Bacteria</taxon>
        <taxon>Pseudomonadati</taxon>
        <taxon>Pseudomonadota</taxon>
        <taxon>Gammaproteobacteria</taxon>
        <taxon>Enterobacterales</taxon>
        <taxon>Erwiniaceae</taxon>
        <taxon>Buchnera</taxon>
    </lineage>
</organism>
<keyword evidence="1 3" id="KW-0489">Methyltransferase</keyword>
<dbReference type="InterPro" id="IPR029063">
    <property type="entry name" value="SAM-dependent_MTases_sf"/>
</dbReference>
<dbReference type="GO" id="GO:0008990">
    <property type="term" value="F:rRNA (guanine-N2-)-methyltransferase activity"/>
    <property type="evidence" value="ECO:0007669"/>
    <property type="project" value="UniProtKB-UniRule"/>
</dbReference>
<keyword evidence="3" id="KW-0698">rRNA processing</keyword>
<comment type="function">
    <text evidence="3">Specifically methylates the guanosine in position 1516 of 16S rRNA.</text>
</comment>
<accession>A0A6C1FCZ0</accession>
<dbReference type="EC" id="2.1.1.242" evidence="3"/>
<dbReference type="Proteomes" id="UP000502958">
    <property type="component" value="Chromosome"/>
</dbReference>
<proteinExistence type="inferred from homology"/>
<feature type="binding site" evidence="3">
    <location>
        <position position="169"/>
    </location>
    <ligand>
        <name>S-adenosyl-L-methionine</name>
        <dbReference type="ChEBI" id="CHEBI:59789"/>
    </ligand>
</feature>
<evidence type="ECO:0000313" key="5">
    <source>
        <dbReference type="Proteomes" id="UP000502958"/>
    </source>
</evidence>
<evidence type="ECO:0000313" key="4">
    <source>
        <dbReference type="EMBL" id="QIE02250.1"/>
    </source>
</evidence>
<dbReference type="PANTHER" id="PTHR36112:SF1">
    <property type="entry name" value="RIBOSOMAL RNA SMALL SUBUNIT METHYLTRANSFERASE J"/>
    <property type="match status" value="1"/>
</dbReference>
<dbReference type="CDD" id="cd02440">
    <property type="entry name" value="AdoMet_MTases"/>
    <property type="match status" value="1"/>
</dbReference>
<dbReference type="InterPro" id="IPR007536">
    <property type="entry name" value="16SrRNA_methylTrfase_J"/>
</dbReference>
<dbReference type="SUPFAM" id="SSF53335">
    <property type="entry name" value="S-adenosyl-L-methionine-dependent methyltransferases"/>
    <property type="match status" value="1"/>
</dbReference>
<keyword evidence="3" id="KW-0963">Cytoplasm</keyword>
<reference evidence="4 5" key="1">
    <citation type="submission" date="2020-01" db="EMBL/GenBank/DDBJ databases">
        <title>Complete genome of Buchnera aphidicola isolated from Chaitophorus populeti.</title>
        <authorList>
            <person name="Park J."/>
            <person name="Xi H."/>
        </authorList>
    </citation>
    <scope>NUCLEOTIDE SEQUENCE [LARGE SCALE GENOMIC DNA]</scope>
    <source>
        <strain evidence="4 5">UsonBac</strain>
    </source>
</reference>
<name>A0A6C1FCZ0_BUCUN</name>
<dbReference type="PANTHER" id="PTHR36112">
    <property type="entry name" value="RIBOSOMAL RNA SMALL SUBUNIT METHYLTRANSFERASE J"/>
    <property type="match status" value="1"/>
</dbReference>
<comment type="subcellular location">
    <subcellularLocation>
        <location evidence="3">Cytoplasm</location>
    </subcellularLocation>
</comment>
<sequence length="247" mass="29265">MKIYLNFECYDKRILHIIKLFKLEHDPNSSIGLLATHDSLELYNRNNIYQKSIKVDFNSKKNNYRCLNFKKKHEALYKVVGMKQSYTPFILDLTAGLGNDAFIFSFLGCQVLMIERNPVIAALLTDGLYRAYKNIKIGFWLKKRLHLIINDSMNILKSSIFKPDIIYIDPMYPIVKNKSLPKKNMQILRFLIGHHDDDYEYILYMSKKLAKNRIIVKRPSYAQPLSKDKINFFIKTKHHRFDIYLPF</sequence>
<comment type="similarity">
    <text evidence="3">Belongs to the methyltransferase superfamily. RsmJ family.</text>
</comment>
<dbReference type="Pfam" id="PF04445">
    <property type="entry name" value="SAM_MT"/>
    <property type="match status" value="1"/>
</dbReference>
<evidence type="ECO:0000256" key="2">
    <source>
        <dbReference type="ARBA" id="ARBA00022691"/>
    </source>
</evidence>
<evidence type="ECO:0000256" key="3">
    <source>
        <dbReference type="HAMAP-Rule" id="MF_01523"/>
    </source>
</evidence>
<keyword evidence="3 4" id="KW-0808">Transferase</keyword>